<evidence type="ECO:0000313" key="5">
    <source>
        <dbReference type="EMBL" id="VDD39765.1"/>
    </source>
</evidence>
<dbReference type="FunFam" id="3.30.430.20:FF:000007">
    <property type="entry name" value="Cysteine-rich receptor-like protein kinase 11"/>
    <property type="match status" value="1"/>
</dbReference>
<accession>A0A3P6F2Q0</accession>
<dbReference type="InterPro" id="IPR002902">
    <property type="entry name" value="GNK2"/>
</dbReference>
<dbReference type="CDD" id="cd23509">
    <property type="entry name" value="Gnk2-like"/>
    <property type="match status" value="2"/>
</dbReference>
<keyword evidence="2" id="KW-0677">Repeat</keyword>
<keyword evidence="1 3" id="KW-0732">Signal</keyword>
<feature type="domain" description="Gnk2-homologous" evidence="4">
    <location>
        <begin position="107"/>
        <end position="210"/>
    </location>
</feature>
<dbReference type="PANTHER" id="PTHR32099">
    <property type="entry name" value="CYSTEINE-RICH REPEAT SECRETORY PROTEIN"/>
    <property type="match status" value="1"/>
</dbReference>
<dbReference type="EMBL" id="LR031876">
    <property type="protein sequence ID" value="VDD39765.1"/>
    <property type="molecule type" value="Genomic_DNA"/>
</dbReference>
<protein>
    <recommendedName>
        <fullName evidence="4">Gnk2-homologous domain-containing protein</fullName>
    </recommendedName>
</protein>
<feature type="signal peptide" evidence="3">
    <location>
        <begin position="1"/>
        <end position="24"/>
    </location>
</feature>
<dbReference type="Gene3D" id="3.30.430.20">
    <property type="entry name" value="Gnk2 domain, C-X8-C-X2-C motif"/>
    <property type="match status" value="2"/>
</dbReference>
<reference evidence="5" key="1">
    <citation type="submission" date="2018-11" db="EMBL/GenBank/DDBJ databases">
        <authorList>
            <consortium name="Genoscope - CEA"/>
            <person name="William W."/>
        </authorList>
    </citation>
    <scope>NUCLEOTIDE SEQUENCE</scope>
</reference>
<organism evidence="5">
    <name type="scientific">Brassica oleracea</name>
    <name type="common">Wild cabbage</name>
    <dbReference type="NCBI Taxonomy" id="3712"/>
    <lineage>
        <taxon>Eukaryota</taxon>
        <taxon>Viridiplantae</taxon>
        <taxon>Streptophyta</taxon>
        <taxon>Embryophyta</taxon>
        <taxon>Tracheophyta</taxon>
        <taxon>Spermatophyta</taxon>
        <taxon>Magnoliopsida</taxon>
        <taxon>eudicotyledons</taxon>
        <taxon>Gunneridae</taxon>
        <taxon>Pentapetalae</taxon>
        <taxon>rosids</taxon>
        <taxon>malvids</taxon>
        <taxon>Brassicales</taxon>
        <taxon>Brassicaceae</taxon>
        <taxon>Brassiceae</taxon>
        <taxon>Brassica</taxon>
    </lineage>
</organism>
<evidence type="ECO:0000256" key="1">
    <source>
        <dbReference type="ARBA" id="ARBA00022729"/>
    </source>
</evidence>
<evidence type="ECO:0000256" key="2">
    <source>
        <dbReference type="ARBA" id="ARBA00022737"/>
    </source>
</evidence>
<evidence type="ECO:0000259" key="4">
    <source>
        <dbReference type="PROSITE" id="PS51473"/>
    </source>
</evidence>
<dbReference type="PROSITE" id="PS51473">
    <property type="entry name" value="GNK2"/>
    <property type="match status" value="1"/>
</dbReference>
<name>A0A3P6F2Q0_BRAOL</name>
<dbReference type="Pfam" id="PF01657">
    <property type="entry name" value="Stress-antifung"/>
    <property type="match status" value="2"/>
</dbReference>
<dbReference type="PANTHER" id="PTHR32099:SF92">
    <property type="entry name" value="CYSTEINE-RICH RECEPTOR-LIKE PROTEIN KINASE 11"/>
    <property type="match status" value="1"/>
</dbReference>
<dbReference type="AlphaFoldDB" id="A0A3P6F2Q0"/>
<dbReference type="InterPro" id="IPR038408">
    <property type="entry name" value="GNK2_sf"/>
</dbReference>
<sequence>MKQRSSSLILCFVLIVSFVASVSAQTCVHNGKNFIPNGTYDANRRLILSSLPSNAAAQDGFYSGSIGQEPSRVYAAGMCIPGAEANDCSACIKGASDWLVQARYWEIVPQYLVMNTANINSNITEFKKIWEGLIHGIIAAASAQKNGYKADVAALTPFQNIYALMQCTPDISSGDCDNCLRQSVIDYQSCCGEKTGGYVMRPTAFFGGSC</sequence>
<gene>
    <name evidence="5" type="ORF">BOLC7T45325H</name>
</gene>
<feature type="chain" id="PRO_5018282491" description="Gnk2-homologous domain-containing protein" evidence="3">
    <location>
        <begin position="25"/>
        <end position="210"/>
    </location>
</feature>
<proteinExistence type="predicted"/>
<evidence type="ECO:0000256" key="3">
    <source>
        <dbReference type="SAM" id="SignalP"/>
    </source>
</evidence>